<protein>
    <submittedName>
        <fullName evidence="7">Sterol desaturase family protein</fullName>
    </submittedName>
</protein>
<feature type="transmembrane region" description="Helical" evidence="5">
    <location>
        <begin position="6"/>
        <end position="22"/>
    </location>
</feature>
<evidence type="ECO:0000256" key="1">
    <source>
        <dbReference type="ARBA" id="ARBA00004370"/>
    </source>
</evidence>
<keyword evidence="3 5" id="KW-1133">Transmembrane helix</keyword>
<comment type="subcellular location">
    <subcellularLocation>
        <location evidence="1">Membrane</location>
    </subcellularLocation>
</comment>
<dbReference type="RefSeq" id="WP_250860319.1">
    <property type="nucleotide sequence ID" value="NZ_JAGSOJ010000003.1"/>
</dbReference>
<keyword evidence="4 5" id="KW-0472">Membrane</keyword>
<dbReference type="GO" id="GO:0008610">
    <property type="term" value="P:lipid biosynthetic process"/>
    <property type="evidence" value="ECO:0007669"/>
    <property type="project" value="InterPro"/>
</dbReference>
<accession>A0A9J6P5X4</accession>
<organism evidence="7 8">
    <name type="scientific">Oceanirhabdus seepicola</name>
    <dbReference type="NCBI Taxonomy" id="2828781"/>
    <lineage>
        <taxon>Bacteria</taxon>
        <taxon>Bacillati</taxon>
        <taxon>Bacillota</taxon>
        <taxon>Clostridia</taxon>
        <taxon>Eubacteriales</taxon>
        <taxon>Clostridiaceae</taxon>
        <taxon>Oceanirhabdus</taxon>
    </lineage>
</organism>
<dbReference type="Pfam" id="PF04116">
    <property type="entry name" value="FA_hydroxylase"/>
    <property type="match status" value="1"/>
</dbReference>
<evidence type="ECO:0000256" key="5">
    <source>
        <dbReference type="SAM" id="Phobius"/>
    </source>
</evidence>
<keyword evidence="2 5" id="KW-0812">Transmembrane</keyword>
<evidence type="ECO:0000256" key="3">
    <source>
        <dbReference type="ARBA" id="ARBA00022989"/>
    </source>
</evidence>
<dbReference type="EMBL" id="JAGSOJ010000003">
    <property type="protein sequence ID" value="MCM1991213.1"/>
    <property type="molecule type" value="Genomic_DNA"/>
</dbReference>
<evidence type="ECO:0000313" key="7">
    <source>
        <dbReference type="EMBL" id="MCM1991213.1"/>
    </source>
</evidence>
<comment type="caution">
    <text evidence="7">The sequence shown here is derived from an EMBL/GenBank/DDBJ whole genome shotgun (WGS) entry which is preliminary data.</text>
</comment>
<evidence type="ECO:0000259" key="6">
    <source>
        <dbReference type="Pfam" id="PF04116"/>
    </source>
</evidence>
<reference evidence="7" key="2">
    <citation type="submission" date="2021-04" db="EMBL/GenBank/DDBJ databases">
        <authorList>
            <person name="Dong X."/>
        </authorList>
    </citation>
    <scope>NUCLEOTIDE SEQUENCE</scope>
    <source>
        <strain evidence="7">ZWT</strain>
    </source>
</reference>
<evidence type="ECO:0000256" key="4">
    <source>
        <dbReference type="ARBA" id="ARBA00023136"/>
    </source>
</evidence>
<gene>
    <name evidence="7" type="ORF">KDK92_15875</name>
</gene>
<dbReference type="Proteomes" id="UP001056429">
    <property type="component" value="Unassembled WGS sequence"/>
</dbReference>
<sequence>MKNLRNIRIGAFLGTLVIMIILQKVKPRRKWEFSFWKRGFSNISIVILNNLLIFLVLPLVPIKMAFIVQEKGIGLLNNINIFKWIKVLIEVLLLDMLVYWQHRIFHKIGFLWKLHKMHHVDLELDSTTGVRFHPIEIIISTLLKVGLIALIGASPISVVIFEIILNSASLFNHANIYISLKADKILRKVLITPDMHRVHHSIHMNERNSNFGFSVPWWDFIFKSYKAQPKGGHVNMKLGIEDMPEEKYTYFPGMLLVPFITNKYRGK</sequence>
<evidence type="ECO:0000313" key="8">
    <source>
        <dbReference type="Proteomes" id="UP001056429"/>
    </source>
</evidence>
<feature type="domain" description="Fatty acid hydroxylase" evidence="6">
    <location>
        <begin position="89"/>
        <end position="223"/>
    </location>
</feature>
<dbReference type="GO" id="GO:0016491">
    <property type="term" value="F:oxidoreductase activity"/>
    <property type="evidence" value="ECO:0007669"/>
    <property type="project" value="InterPro"/>
</dbReference>
<name>A0A9J6P5X4_9CLOT</name>
<dbReference type="PANTHER" id="PTHR11863">
    <property type="entry name" value="STEROL DESATURASE"/>
    <property type="match status" value="1"/>
</dbReference>
<keyword evidence="8" id="KW-1185">Reference proteome</keyword>
<dbReference type="AlphaFoldDB" id="A0A9J6P5X4"/>
<proteinExistence type="predicted"/>
<dbReference type="GO" id="GO:0005506">
    <property type="term" value="F:iron ion binding"/>
    <property type="evidence" value="ECO:0007669"/>
    <property type="project" value="InterPro"/>
</dbReference>
<dbReference type="GO" id="GO:0016020">
    <property type="term" value="C:membrane"/>
    <property type="evidence" value="ECO:0007669"/>
    <property type="project" value="UniProtKB-SubCell"/>
</dbReference>
<evidence type="ECO:0000256" key="2">
    <source>
        <dbReference type="ARBA" id="ARBA00022692"/>
    </source>
</evidence>
<dbReference type="InterPro" id="IPR006694">
    <property type="entry name" value="Fatty_acid_hydroxylase"/>
</dbReference>
<feature type="transmembrane region" description="Helical" evidence="5">
    <location>
        <begin position="43"/>
        <end position="61"/>
    </location>
</feature>
<reference evidence="7" key="1">
    <citation type="journal article" date="2021" name="mSystems">
        <title>Bacteria and Archaea Synergistically Convert Glycine Betaine to Biogenic Methane in the Formosa Cold Seep of the South China Sea.</title>
        <authorList>
            <person name="Li L."/>
            <person name="Zhang W."/>
            <person name="Zhang S."/>
            <person name="Song L."/>
            <person name="Sun Q."/>
            <person name="Zhang H."/>
            <person name="Xiang H."/>
            <person name="Dong X."/>
        </authorList>
    </citation>
    <scope>NUCLEOTIDE SEQUENCE</scope>
    <source>
        <strain evidence="7">ZWT</strain>
    </source>
</reference>
<dbReference type="InterPro" id="IPR050307">
    <property type="entry name" value="Sterol_Desaturase_Related"/>
</dbReference>
<feature type="transmembrane region" description="Helical" evidence="5">
    <location>
        <begin position="141"/>
        <end position="165"/>
    </location>
</feature>